<reference evidence="1" key="1">
    <citation type="submission" date="2021-06" db="EMBL/GenBank/DDBJ databases">
        <title>Parelaphostrongylus tenuis whole genome reference sequence.</title>
        <authorList>
            <person name="Garwood T.J."/>
            <person name="Larsen P.A."/>
            <person name="Fountain-Jones N.M."/>
            <person name="Garbe J.R."/>
            <person name="Macchietto M.G."/>
            <person name="Kania S.A."/>
            <person name="Gerhold R.W."/>
            <person name="Richards J.E."/>
            <person name="Wolf T.M."/>
        </authorList>
    </citation>
    <scope>NUCLEOTIDE SEQUENCE</scope>
    <source>
        <strain evidence="1">MNPRO001-30</strain>
        <tissue evidence="1">Meninges</tissue>
    </source>
</reference>
<gene>
    <name evidence="1" type="ORF">KIN20_023990</name>
</gene>
<name>A0AAD5MSV6_PARTN</name>
<proteinExistence type="predicted"/>
<comment type="caution">
    <text evidence="1">The sequence shown here is derived from an EMBL/GenBank/DDBJ whole genome shotgun (WGS) entry which is preliminary data.</text>
</comment>
<dbReference type="EMBL" id="JAHQIW010004846">
    <property type="protein sequence ID" value="KAJ1364007.1"/>
    <property type="molecule type" value="Genomic_DNA"/>
</dbReference>
<sequence length="107" mass="12122">MPKCNIFLPRGQYLLNLSTGQKQMGRVLHSNISMGIMSCTGWLITIISHNDRTNEHEFTEDVWICNLVYCNSCKLSMPANECAAGKRHLCLSSHCETNVSLFMLRTI</sequence>
<evidence type="ECO:0000313" key="1">
    <source>
        <dbReference type="EMBL" id="KAJ1364007.1"/>
    </source>
</evidence>
<accession>A0AAD5MSV6</accession>
<dbReference type="AlphaFoldDB" id="A0AAD5MSV6"/>
<keyword evidence="2" id="KW-1185">Reference proteome</keyword>
<protein>
    <submittedName>
        <fullName evidence="1">Uncharacterized protein</fullName>
    </submittedName>
</protein>
<organism evidence="1 2">
    <name type="scientific">Parelaphostrongylus tenuis</name>
    <name type="common">Meningeal worm</name>
    <dbReference type="NCBI Taxonomy" id="148309"/>
    <lineage>
        <taxon>Eukaryota</taxon>
        <taxon>Metazoa</taxon>
        <taxon>Ecdysozoa</taxon>
        <taxon>Nematoda</taxon>
        <taxon>Chromadorea</taxon>
        <taxon>Rhabditida</taxon>
        <taxon>Rhabditina</taxon>
        <taxon>Rhabditomorpha</taxon>
        <taxon>Strongyloidea</taxon>
        <taxon>Metastrongylidae</taxon>
        <taxon>Parelaphostrongylus</taxon>
    </lineage>
</organism>
<evidence type="ECO:0000313" key="2">
    <source>
        <dbReference type="Proteomes" id="UP001196413"/>
    </source>
</evidence>
<dbReference type="Proteomes" id="UP001196413">
    <property type="component" value="Unassembled WGS sequence"/>
</dbReference>